<reference evidence="2 3" key="1">
    <citation type="submission" date="2020-01" db="EMBL/GenBank/DDBJ databases">
        <title>Natronorubrum sp. JWXQ-INN 674 isolated from Inner Mongolia Autonomous Region of China.</title>
        <authorList>
            <person name="Xue Q."/>
        </authorList>
    </citation>
    <scope>NUCLEOTIDE SEQUENCE [LARGE SCALE GENOMIC DNA]</scope>
    <source>
        <strain evidence="2 3">JWXQ-INN-674</strain>
    </source>
</reference>
<dbReference type="Pfam" id="PF05050">
    <property type="entry name" value="Methyltransf_21"/>
    <property type="match status" value="1"/>
</dbReference>
<evidence type="ECO:0000313" key="3">
    <source>
        <dbReference type="Proteomes" id="UP000434101"/>
    </source>
</evidence>
<evidence type="ECO:0000259" key="1">
    <source>
        <dbReference type="Pfam" id="PF05050"/>
    </source>
</evidence>
<dbReference type="InterPro" id="IPR029063">
    <property type="entry name" value="SAM-dependent_MTases_sf"/>
</dbReference>
<dbReference type="EMBL" id="WUYX01000033">
    <property type="protein sequence ID" value="MXV62683.1"/>
    <property type="molecule type" value="Genomic_DNA"/>
</dbReference>
<evidence type="ECO:0000313" key="2">
    <source>
        <dbReference type="EMBL" id="MXV62683.1"/>
    </source>
</evidence>
<dbReference type="SUPFAM" id="SSF53335">
    <property type="entry name" value="S-adenosyl-L-methionine-dependent methyltransferases"/>
    <property type="match status" value="1"/>
</dbReference>
<dbReference type="OrthoDB" id="275825at2157"/>
<dbReference type="PANTHER" id="PTHR34203:SF15">
    <property type="entry name" value="SLL1173 PROTEIN"/>
    <property type="match status" value="1"/>
</dbReference>
<keyword evidence="2" id="KW-0808">Transferase</keyword>
<dbReference type="InterPro" id="IPR006342">
    <property type="entry name" value="FkbM_mtfrase"/>
</dbReference>
<dbReference type="AlphaFoldDB" id="A0A6B0VN96"/>
<dbReference type="NCBIfam" id="TIGR01444">
    <property type="entry name" value="fkbM_fam"/>
    <property type="match status" value="1"/>
</dbReference>
<dbReference type="InterPro" id="IPR052514">
    <property type="entry name" value="SAM-dependent_MTase"/>
</dbReference>
<keyword evidence="3" id="KW-1185">Reference proteome</keyword>
<organism evidence="2 3">
    <name type="scientific">Natronorubrum halalkaliphilum</name>
    <dbReference type="NCBI Taxonomy" id="2691917"/>
    <lineage>
        <taxon>Archaea</taxon>
        <taxon>Methanobacteriati</taxon>
        <taxon>Methanobacteriota</taxon>
        <taxon>Stenosarchaea group</taxon>
        <taxon>Halobacteria</taxon>
        <taxon>Halobacteriales</taxon>
        <taxon>Natrialbaceae</taxon>
        <taxon>Natronorubrum</taxon>
    </lineage>
</organism>
<dbReference type="CDD" id="cd02440">
    <property type="entry name" value="AdoMet_MTases"/>
    <property type="match status" value="1"/>
</dbReference>
<dbReference type="Gene3D" id="3.40.50.150">
    <property type="entry name" value="Vaccinia Virus protein VP39"/>
    <property type="match status" value="1"/>
</dbReference>
<feature type="domain" description="Methyltransferase FkbM" evidence="1">
    <location>
        <begin position="99"/>
        <end position="261"/>
    </location>
</feature>
<proteinExistence type="predicted"/>
<dbReference type="Proteomes" id="UP000434101">
    <property type="component" value="Unassembled WGS sequence"/>
</dbReference>
<name>A0A6B0VN96_9EURY</name>
<protein>
    <submittedName>
        <fullName evidence="2">FkbM family methyltransferase</fullName>
    </submittedName>
</protein>
<dbReference type="PANTHER" id="PTHR34203">
    <property type="entry name" value="METHYLTRANSFERASE, FKBM FAMILY PROTEIN"/>
    <property type="match status" value="1"/>
</dbReference>
<keyword evidence="2" id="KW-0489">Methyltransferase</keyword>
<dbReference type="GO" id="GO:0032259">
    <property type="term" value="P:methylation"/>
    <property type="evidence" value="ECO:0007669"/>
    <property type="project" value="UniProtKB-KW"/>
</dbReference>
<comment type="caution">
    <text evidence="2">The sequence shown here is derived from an EMBL/GenBank/DDBJ whole genome shotgun (WGS) entry which is preliminary data.</text>
</comment>
<gene>
    <name evidence="2" type="ORF">GS429_11520</name>
</gene>
<accession>A0A6B0VN96</accession>
<dbReference type="GO" id="GO:0008168">
    <property type="term" value="F:methyltransferase activity"/>
    <property type="evidence" value="ECO:0007669"/>
    <property type="project" value="UniProtKB-KW"/>
</dbReference>
<sequence>MSRGRNRIYNPFAPVVPVEPSVSIHPCAVATRLFRSVRSVGYRSYFRLARANYDRELVARRNRTPAGTVRCYEPLNRHGSDAMLADVAACCGPEDTVYDIGANIGIYALALASDAPDRRIVAFEPSPSTVSRLRANVRLNALEERISVRACGLGDETDERPFYVSTYPELSGFDRESATRWEATVADVRSVPIRRLDDLAAELPPPDVVKIDVEGAAPAVVRGARDTLERHGPIVFLESHAEGFGRDIPGETRAALEAVDYAVRERDGYWRCSPR</sequence>